<dbReference type="BioCyc" id="LACI272621:G1G49-1723-MONOMER"/>
<evidence type="ECO:0000313" key="1">
    <source>
        <dbReference type="EMBL" id="AAV43567.1"/>
    </source>
</evidence>
<protein>
    <submittedName>
        <fullName evidence="1">Uncharacterized protein</fullName>
    </submittedName>
</protein>
<gene>
    <name evidence="1" type="ordered locus">LBA1756</name>
</gene>
<accession>Q5FIA7</accession>
<proteinExistence type="predicted"/>
<name>Q5FIA7_LACAC</name>
<dbReference type="HOGENOM" id="CLU_3080955_0_0_9"/>
<reference evidence="1 2" key="1">
    <citation type="journal article" date="2005" name="Proc. Natl. Acad. Sci. U.S.A.">
        <title>Complete genome sequence of the probiotic lactic acid bacterium Lactobacillus acidophilus NCFM.</title>
        <authorList>
            <person name="Altermann E."/>
            <person name="Russell W.M."/>
            <person name="Azcarate-Peril M.A."/>
            <person name="Barrangou R."/>
            <person name="Buck B.L."/>
            <person name="McAuliffe O."/>
            <person name="Souther N."/>
            <person name="Dobson A."/>
            <person name="Duong T."/>
            <person name="Callanan M."/>
            <person name="Lick S."/>
            <person name="Hamrick A."/>
            <person name="Cano R."/>
            <person name="Klaenhammer T.R."/>
        </authorList>
    </citation>
    <scope>NUCLEOTIDE SEQUENCE [LARGE SCALE GENOMIC DNA]</scope>
    <source>
        <strain evidence="2">ATCC 700396 / NCK56 / N2 / NCFM</strain>
    </source>
</reference>
<evidence type="ECO:0000313" key="2">
    <source>
        <dbReference type="Proteomes" id="UP000006381"/>
    </source>
</evidence>
<organism evidence="2">
    <name type="scientific">Lactobacillus acidophilus (strain ATCC 700396 / NCK56 / N2 / NCFM)</name>
    <dbReference type="NCBI Taxonomy" id="272621"/>
    <lineage>
        <taxon>Bacteria</taxon>
        <taxon>Bacillati</taxon>
        <taxon>Bacillota</taxon>
        <taxon>Bacilli</taxon>
        <taxon>Lactobacillales</taxon>
        <taxon>Lactobacillaceae</taxon>
        <taxon>Lactobacillus</taxon>
    </lineage>
</organism>
<dbReference type="STRING" id="272621.LBA1756"/>
<sequence length="52" mass="5892">MASTGSTDVGHTDVNSLMSTYALCMCLEFLSMNIDKDMKNQTVIYIAVWFFF</sequence>
<dbReference type="AlphaFoldDB" id="Q5FIA7"/>
<dbReference type="EMBL" id="CP000033">
    <property type="protein sequence ID" value="AAV43567.1"/>
    <property type="molecule type" value="Genomic_DNA"/>
</dbReference>
<keyword evidence="2" id="KW-1185">Reference proteome</keyword>
<dbReference type="Proteomes" id="UP000006381">
    <property type="component" value="Chromosome"/>
</dbReference>
<dbReference type="KEGG" id="lac:LBA1756"/>